<proteinExistence type="predicted"/>
<protein>
    <submittedName>
        <fullName evidence="2">Uncharacterized protein</fullName>
    </submittedName>
</protein>
<sequence>MTGHSTQPDPTNLIAGVTGSRTHVPSGARVHWITHNPFRVQEDA</sequence>
<reference evidence="2 3" key="1">
    <citation type="submission" date="2023-07" db="EMBL/GenBank/DDBJ databases">
        <title>Comparative genomics of wheat-associated soil bacteria to identify genetic determinants of phenazine resistance.</title>
        <authorList>
            <person name="Mouncey N."/>
        </authorList>
    </citation>
    <scope>NUCLEOTIDE SEQUENCE [LARGE SCALE GENOMIC DNA]</scope>
    <source>
        <strain evidence="2 3">W1I3</strain>
    </source>
</reference>
<feature type="region of interest" description="Disordered" evidence="1">
    <location>
        <begin position="1"/>
        <end position="22"/>
    </location>
</feature>
<accession>A0ABU0PKG7</accession>
<dbReference type="Proteomes" id="UP001236806">
    <property type="component" value="Unassembled WGS sequence"/>
</dbReference>
<evidence type="ECO:0000313" key="3">
    <source>
        <dbReference type="Proteomes" id="UP001236806"/>
    </source>
</evidence>
<evidence type="ECO:0000256" key="1">
    <source>
        <dbReference type="SAM" id="MobiDB-lite"/>
    </source>
</evidence>
<keyword evidence="3" id="KW-1185">Reference proteome</keyword>
<name>A0ABU0PKG7_9MICC</name>
<organism evidence="2 3">
    <name type="scientific">Pseudarthrobacter siccitolerans</name>
    <dbReference type="NCBI Taxonomy" id="861266"/>
    <lineage>
        <taxon>Bacteria</taxon>
        <taxon>Bacillati</taxon>
        <taxon>Actinomycetota</taxon>
        <taxon>Actinomycetes</taxon>
        <taxon>Micrococcales</taxon>
        <taxon>Micrococcaceae</taxon>
        <taxon>Pseudarthrobacter</taxon>
    </lineage>
</organism>
<comment type="caution">
    <text evidence="2">The sequence shown here is derived from an EMBL/GenBank/DDBJ whole genome shotgun (WGS) entry which is preliminary data.</text>
</comment>
<evidence type="ECO:0000313" key="2">
    <source>
        <dbReference type="EMBL" id="MDQ0674459.1"/>
    </source>
</evidence>
<feature type="compositionally biased region" description="Polar residues" evidence="1">
    <location>
        <begin position="1"/>
        <end position="10"/>
    </location>
</feature>
<gene>
    <name evidence="2" type="ORF">QFZ36_002020</name>
</gene>
<dbReference type="EMBL" id="JAUSXB010000001">
    <property type="protein sequence ID" value="MDQ0674459.1"/>
    <property type="molecule type" value="Genomic_DNA"/>
</dbReference>